<evidence type="ECO:0000256" key="3">
    <source>
        <dbReference type="ARBA" id="ARBA00023163"/>
    </source>
</evidence>
<dbReference type="EMBL" id="JAMTCO010000009">
    <property type="protein sequence ID" value="MCP2271507.1"/>
    <property type="molecule type" value="Genomic_DNA"/>
</dbReference>
<dbReference type="SUPFAM" id="SSF46689">
    <property type="entry name" value="Homeodomain-like"/>
    <property type="match status" value="2"/>
</dbReference>
<keyword evidence="1" id="KW-0805">Transcription regulation</keyword>
<keyword evidence="3" id="KW-0804">Transcription</keyword>
<accession>A0ABT1IFT7</accession>
<proteinExistence type="predicted"/>
<dbReference type="Pfam" id="PF12833">
    <property type="entry name" value="HTH_18"/>
    <property type="match status" value="1"/>
</dbReference>
<evidence type="ECO:0000259" key="4">
    <source>
        <dbReference type="PROSITE" id="PS01124"/>
    </source>
</evidence>
<feature type="domain" description="HTH araC/xylS-type" evidence="4">
    <location>
        <begin position="222"/>
        <end position="323"/>
    </location>
</feature>
<sequence>MTSTGQASGQHPAGAAIPLARTRFETEDLDLAHQYLVERLDHDLRVSEIAGGPLRHWRAEGGRFTVDDLHLPLDLVFSAQAPGPVIVELHAGLAERTLVDDHARLIPGDVLVHARPGERFEARAWRARLRTVTFDPDLFGEVAGGSPRFTGFRPVSAAAALRWRRTVEYLVENVLTGDTASALVLSTSARLLAATALSTFPSTVVLEPTGLDRHDAHPPTLRRAIAYLEENAAGEVTLAEVAGAARVTVRAVQLAFRRHLDTTPLAYLRQVRLDHAHSELTAASPGQTTVTAVAARWGFLNAGRFTGYYREAFGVLPSHTLLSAG</sequence>
<gene>
    <name evidence="5" type="ORF">LV75_004021</name>
</gene>
<evidence type="ECO:0000256" key="1">
    <source>
        <dbReference type="ARBA" id="ARBA00023015"/>
    </source>
</evidence>
<dbReference type="InterPro" id="IPR050204">
    <property type="entry name" value="AraC_XylS_family_regulators"/>
</dbReference>
<evidence type="ECO:0000313" key="5">
    <source>
        <dbReference type="EMBL" id="MCP2271507.1"/>
    </source>
</evidence>
<dbReference type="InterPro" id="IPR018062">
    <property type="entry name" value="HTH_AraC-typ_CS"/>
</dbReference>
<evidence type="ECO:0000256" key="2">
    <source>
        <dbReference type="ARBA" id="ARBA00023125"/>
    </source>
</evidence>
<name>A0ABT1IFT7_9PSEU</name>
<dbReference type="PANTHER" id="PTHR46796:SF12">
    <property type="entry name" value="HTH-TYPE DNA-BINDING TRANSCRIPTIONAL ACTIVATOR EUTR"/>
    <property type="match status" value="1"/>
</dbReference>
<dbReference type="InterPro" id="IPR018060">
    <property type="entry name" value="HTH_AraC"/>
</dbReference>
<dbReference type="Gene3D" id="1.10.10.60">
    <property type="entry name" value="Homeodomain-like"/>
    <property type="match status" value="1"/>
</dbReference>
<protein>
    <submittedName>
        <fullName evidence="5">Helix-turn-helix domain-containing protein</fullName>
    </submittedName>
</protein>
<dbReference type="PROSITE" id="PS01124">
    <property type="entry name" value="HTH_ARAC_FAMILY_2"/>
    <property type="match status" value="1"/>
</dbReference>
<organism evidence="5 6">
    <name type="scientific">Actinokineospora diospyrosa</name>
    <dbReference type="NCBI Taxonomy" id="103728"/>
    <lineage>
        <taxon>Bacteria</taxon>
        <taxon>Bacillati</taxon>
        <taxon>Actinomycetota</taxon>
        <taxon>Actinomycetes</taxon>
        <taxon>Pseudonocardiales</taxon>
        <taxon>Pseudonocardiaceae</taxon>
        <taxon>Actinokineospora</taxon>
    </lineage>
</organism>
<dbReference type="PANTHER" id="PTHR46796">
    <property type="entry name" value="HTH-TYPE TRANSCRIPTIONAL ACTIVATOR RHAS-RELATED"/>
    <property type="match status" value="1"/>
</dbReference>
<comment type="caution">
    <text evidence="5">The sequence shown here is derived from an EMBL/GenBank/DDBJ whole genome shotgun (WGS) entry which is preliminary data.</text>
</comment>
<evidence type="ECO:0000313" key="6">
    <source>
        <dbReference type="Proteomes" id="UP001205185"/>
    </source>
</evidence>
<dbReference type="Proteomes" id="UP001205185">
    <property type="component" value="Unassembled WGS sequence"/>
</dbReference>
<dbReference type="SMART" id="SM00342">
    <property type="entry name" value="HTH_ARAC"/>
    <property type="match status" value="1"/>
</dbReference>
<keyword evidence="2" id="KW-0238">DNA-binding</keyword>
<dbReference type="InterPro" id="IPR009057">
    <property type="entry name" value="Homeodomain-like_sf"/>
</dbReference>
<keyword evidence="6" id="KW-1185">Reference proteome</keyword>
<dbReference type="PROSITE" id="PS00041">
    <property type="entry name" value="HTH_ARAC_FAMILY_1"/>
    <property type="match status" value="1"/>
</dbReference>
<dbReference type="RefSeq" id="WP_253888450.1">
    <property type="nucleotide sequence ID" value="NZ_BAAAVB010000005.1"/>
</dbReference>
<reference evidence="5 6" key="1">
    <citation type="submission" date="2022-06" db="EMBL/GenBank/DDBJ databases">
        <title>Genomic Encyclopedia of Archaeal and Bacterial Type Strains, Phase II (KMG-II): from individual species to whole genera.</title>
        <authorList>
            <person name="Goeker M."/>
        </authorList>
    </citation>
    <scope>NUCLEOTIDE SEQUENCE [LARGE SCALE GENOMIC DNA]</scope>
    <source>
        <strain evidence="5 6">DSM 44255</strain>
    </source>
</reference>